<feature type="compositionally biased region" description="Low complexity" evidence="1">
    <location>
        <begin position="62"/>
        <end position="76"/>
    </location>
</feature>
<dbReference type="Proteomes" id="UP000654913">
    <property type="component" value="Chromosome 6"/>
</dbReference>
<dbReference type="SUPFAM" id="SSF56601">
    <property type="entry name" value="beta-lactamase/transpeptidase-like"/>
    <property type="match status" value="1"/>
</dbReference>
<dbReference type="InterPro" id="IPR001466">
    <property type="entry name" value="Beta-lactam-related"/>
</dbReference>
<feature type="region of interest" description="Disordered" evidence="1">
    <location>
        <begin position="56"/>
        <end position="78"/>
    </location>
</feature>
<name>A0A7R7XUX5_9EURO</name>
<dbReference type="InterPro" id="IPR012338">
    <property type="entry name" value="Beta-lactam/transpept-like"/>
</dbReference>
<proteinExistence type="predicted"/>
<sequence length="445" mass="48939">MPISLSPEAIADIRSLVDQACTNEHARLPCASVVVLGKDEKSAPVELLVRSARSNGLETANSPGKGSSSQSPSQSKPGHDDIYWLASCTKLVTGIACMQLVEEGRLRLDDSSQVEELCPELAIVKVLQDDGSLVDKERSITLRMLLTHTAGFGYSFLNPKLQVYARRDRRGQAEYNEFSGSVSDFHQPLVNQPGERFEYGISIDWVGIIVERITGRKLNDYMQQRIFSPLSLHNLTMVPSPYMKERLIGIWERGEDGQLAHRDYPVQMSLDDEFTPGLFHSGGAGLFGSIREFGKILGTLLNDGISPLTGTAILSPAIVREMFTNQIPEQPHFARRQLPAVKPELVYPVDDLYPPCPPCHPQGWGLSFMISPGITGRSEATGHWSGLSNVFWWCDRQKGVAGIVASQVLPFVDPYAAKLWVEVEAKVYEGVCEVQAGIDKGNGSA</sequence>
<accession>A0A7R7XUX5</accession>
<protein>
    <recommendedName>
        <fullName evidence="2">Beta-lactamase-related domain-containing protein</fullName>
    </recommendedName>
</protein>
<organism evidence="3 4">
    <name type="scientific">Aspergillus puulaauensis</name>
    <dbReference type="NCBI Taxonomy" id="1220207"/>
    <lineage>
        <taxon>Eukaryota</taxon>
        <taxon>Fungi</taxon>
        <taxon>Dikarya</taxon>
        <taxon>Ascomycota</taxon>
        <taxon>Pezizomycotina</taxon>
        <taxon>Eurotiomycetes</taxon>
        <taxon>Eurotiomycetidae</taxon>
        <taxon>Eurotiales</taxon>
        <taxon>Aspergillaceae</taxon>
        <taxon>Aspergillus</taxon>
    </lineage>
</organism>
<evidence type="ECO:0000313" key="3">
    <source>
        <dbReference type="EMBL" id="BCS28207.1"/>
    </source>
</evidence>
<dbReference type="AlphaFoldDB" id="A0A7R7XUX5"/>
<dbReference type="InterPro" id="IPR050789">
    <property type="entry name" value="Diverse_Enzym_Activities"/>
</dbReference>
<evidence type="ECO:0000313" key="4">
    <source>
        <dbReference type="Proteomes" id="UP000654913"/>
    </source>
</evidence>
<gene>
    <name evidence="3" type="ORF">APUU_61255A</name>
</gene>
<dbReference type="GeneID" id="64978204"/>
<dbReference type="PANTHER" id="PTHR43283">
    <property type="entry name" value="BETA-LACTAMASE-RELATED"/>
    <property type="match status" value="1"/>
</dbReference>
<dbReference type="RefSeq" id="XP_041560393.1">
    <property type="nucleotide sequence ID" value="XM_041694577.1"/>
</dbReference>
<keyword evidence="4" id="KW-1185">Reference proteome</keyword>
<reference evidence="3" key="2">
    <citation type="submission" date="2021-02" db="EMBL/GenBank/DDBJ databases">
        <title>Aspergillus puulaauensis MK2 genome sequence.</title>
        <authorList>
            <person name="Futagami T."/>
            <person name="Mori K."/>
            <person name="Kadooka C."/>
            <person name="Tanaka T."/>
        </authorList>
    </citation>
    <scope>NUCLEOTIDE SEQUENCE</scope>
    <source>
        <strain evidence="3">MK2</strain>
    </source>
</reference>
<dbReference type="Gene3D" id="3.40.710.10">
    <property type="entry name" value="DD-peptidase/beta-lactamase superfamily"/>
    <property type="match status" value="1"/>
</dbReference>
<dbReference type="OrthoDB" id="428260at2759"/>
<dbReference type="PANTHER" id="PTHR43283:SF3">
    <property type="entry name" value="BETA-LACTAMASE FAMILY PROTEIN (AFU_ORTHOLOGUE AFUA_5G07500)"/>
    <property type="match status" value="1"/>
</dbReference>
<dbReference type="KEGG" id="apuu:APUU_61255A"/>
<feature type="domain" description="Beta-lactamase-related" evidence="2">
    <location>
        <begin position="74"/>
        <end position="413"/>
    </location>
</feature>
<evidence type="ECO:0000259" key="2">
    <source>
        <dbReference type="Pfam" id="PF00144"/>
    </source>
</evidence>
<evidence type="ECO:0000256" key="1">
    <source>
        <dbReference type="SAM" id="MobiDB-lite"/>
    </source>
</evidence>
<dbReference type="EMBL" id="AP024448">
    <property type="protein sequence ID" value="BCS28207.1"/>
    <property type="molecule type" value="Genomic_DNA"/>
</dbReference>
<dbReference type="Pfam" id="PF00144">
    <property type="entry name" value="Beta-lactamase"/>
    <property type="match status" value="1"/>
</dbReference>
<reference evidence="3" key="1">
    <citation type="submission" date="2021-01" db="EMBL/GenBank/DDBJ databases">
        <authorList>
            <consortium name="Aspergillus puulaauensis MK2 genome sequencing consortium"/>
            <person name="Kazuki M."/>
            <person name="Futagami T."/>
        </authorList>
    </citation>
    <scope>NUCLEOTIDE SEQUENCE</scope>
    <source>
        <strain evidence="3">MK2</strain>
    </source>
</reference>